<comment type="caution">
    <text evidence="2">The sequence shown here is derived from an EMBL/GenBank/DDBJ whole genome shotgun (WGS) entry which is preliminary data.</text>
</comment>
<dbReference type="RefSeq" id="WP_380060415.1">
    <property type="nucleotide sequence ID" value="NZ_JBHSEI010000001.1"/>
</dbReference>
<keyword evidence="2" id="KW-0012">Acyltransferase</keyword>
<dbReference type="EMBL" id="JBHSEI010000001">
    <property type="protein sequence ID" value="MFC4637393.1"/>
    <property type="molecule type" value="Genomic_DNA"/>
</dbReference>
<dbReference type="Gene3D" id="3.40.630.30">
    <property type="match status" value="1"/>
</dbReference>
<dbReference type="PANTHER" id="PTHR43441">
    <property type="entry name" value="RIBOSOMAL-PROTEIN-SERINE ACETYLTRANSFERASE"/>
    <property type="match status" value="1"/>
</dbReference>
<organism evidence="2 3">
    <name type="scientific">Deinococcus hohokamensis</name>
    <dbReference type="NCBI Taxonomy" id="309883"/>
    <lineage>
        <taxon>Bacteria</taxon>
        <taxon>Thermotogati</taxon>
        <taxon>Deinococcota</taxon>
        <taxon>Deinococci</taxon>
        <taxon>Deinococcales</taxon>
        <taxon>Deinococcaceae</taxon>
        <taxon>Deinococcus</taxon>
    </lineage>
</organism>
<dbReference type="Proteomes" id="UP001595952">
    <property type="component" value="Unassembled WGS sequence"/>
</dbReference>
<sequence length="220" mass="24647">MLNDLWPLANLSLETPRLTLREPDEQELAALAAVAARGIHRPEDRPFLTPWTSQPPEARARFVLQSFWTARGQWAPEAWRLSLGVFREGQALGMVGMRAHDFRTLREVTTTSWLGLEHQGQGYGTEARTALLALAFDHLRAESALTVVFQDNAGSQGVSRKLGYRPDGIQRDVLEDRVVISDRLRLTRDAWAQESRAPVRIRGLEGCLPFFEGEASTETG</sequence>
<dbReference type="SUPFAM" id="SSF55729">
    <property type="entry name" value="Acyl-CoA N-acyltransferases (Nat)"/>
    <property type="match status" value="1"/>
</dbReference>
<evidence type="ECO:0000313" key="3">
    <source>
        <dbReference type="Proteomes" id="UP001595952"/>
    </source>
</evidence>
<keyword evidence="3" id="KW-1185">Reference proteome</keyword>
<reference evidence="3" key="1">
    <citation type="journal article" date="2019" name="Int. J. Syst. Evol. Microbiol.">
        <title>The Global Catalogue of Microorganisms (GCM) 10K type strain sequencing project: providing services to taxonomists for standard genome sequencing and annotation.</title>
        <authorList>
            <consortium name="The Broad Institute Genomics Platform"/>
            <consortium name="The Broad Institute Genome Sequencing Center for Infectious Disease"/>
            <person name="Wu L."/>
            <person name="Ma J."/>
        </authorList>
    </citation>
    <scope>NUCLEOTIDE SEQUENCE [LARGE SCALE GENOMIC DNA]</scope>
    <source>
        <strain evidence="3">CCUG 55995</strain>
    </source>
</reference>
<evidence type="ECO:0000259" key="1">
    <source>
        <dbReference type="PROSITE" id="PS51186"/>
    </source>
</evidence>
<dbReference type="EC" id="2.3.-.-" evidence="2"/>
<protein>
    <submittedName>
        <fullName evidence="2">GNAT family N-acetyltransferase</fullName>
        <ecNumber evidence="2">2.3.-.-</ecNumber>
    </submittedName>
</protein>
<dbReference type="PANTHER" id="PTHR43441:SF11">
    <property type="entry name" value="RIBOSOMAL-PROTEIN-SERINE ACETYLTRANSFERASE"/>
    <property type="match status" value="1"/>
</dbReference>
<dbReference type="InterPro" id="IPR051908">
    <property type="entry name" value="Ribosomal_N-acetyltransferase"/>
</dbReference>
<dbReference type="InterPro" id="IPR000182">
    <property type="entry name" value="GNAT_dom"/>
</dbReference>
<keyword evidence="2" id="KW-0808">Transferase</keyword>
<dbReference type="GO" id="GO:0016746">
    <property type="term" value="F:acyltransferase activity"/>
    <property type="evidence" value="ECO:0007669"/>
    <property type="project" value="UniProtKB-KW"/>
</dbReference>
<feature type="domain" description="N-acetyltransferase" evidence="1">
    <location>
        <begin position="18"/>
        <end position="187"/>
    </location>
</feature>
<proteinExistence type="predicted"/>
<name>A0ABV9I5D7_9DEIO</name>
<accession>A0ABV9I5D7</accession>
<evidence type="ECO:0000313" key="2">
    <source>
        <dbReference type="EMBL" id="MFC4637393.1"/>
    </source>
</evidence>
<dbReference type="Pfam" id="PF13302">
    <property type="entry name" value="Acetyltransf_3"/>
    <property type="match status" value="1"/>
</dbReference>
<dbReference type="InterPro" id="IPR016181">
    <property type="entry name" value="Acyl_CoA_acyltransferase"/>
</dbReference>
<dbReference type="PROSITE" id="PS51186">
    <property type="entry name" value="GNAT"/>
    <property type="match status" value="1"/>
</dbReference>
<gene>
    <name evidence="2" type="ORF">ACFO0D_03455</name>
</gene>